<comment type="caution">
    <text evidence="1">The sequence shown here is derived from an EMBL/GenBank/DDBJ whole genome shotgun (WGS) entry which is preliminary data.</text>
</comment>
<name>A0ACC2S271_9FUNG</name>
<organism evidence="1 2">
    <name type="scientific">Entomophthora muscae</name>
    <dbReference type="NCBI Taxonomy" id="34485"/>
    <lineage>
        <taxon>Eukaryota</taxon>
        <taxon>Fungi</taxon>
        <taxon>Fungi incertae sedis</taxon>
        <taxon>Zoopagomycota</taxon>
        <taxon>Entomophthoromycotina</taxon>
        <taxon>Entomophthoromycetes</taxon>
        <taxon>Entomophthorales</taxon>
        <taxon>Entomophthoraceae</taxon>
        <taxon>Entomophthora</taxon>
    </lineage>
</organism>
<gene>
    <name evidence="1" type="ORF">DSO57_1033880</name>
</gene>
<reference evidence="1" key="1">
    <citation type="submission" date="2022-04" db="EMBL/GenBank/DDBJ databases">
        <title>Genome of the entomopathogenic fungus Entomophthora muscae.</title>
        <authorList>
            <person name="Elya C."/>
            <person name="Lovett B.R."/>
            <person name="Lee E."/>
            <person name="Macias A.M."/>
            <person name="Hajek A.E."/>
            <person name="De Bivort B.L."/>
            <person name="Kasson M.T."/>
            <person name="De Fine Licht H.H."/>
            <person name="Stajich J.E."/>
        </authorList>
    </citation>
    <scope>NUCLEOTIDE SEQUENCE</scope>
    <source>
        <strain evidence="1">Berkeley</strain>
    </source>
</reference>
<evidence type="ECO:0000313" key="2">
    <source>
        <dbReference type="Proteomes" id="UP001165960"/>
    </source>
</evidence>
<sequence>MFSLTNYLFLTFWLLAAVLVPLIYKLYTLFLVPTELKSIPEISLLKTLISLIKGEDYQTYFENTLKPALAKKDMVRIWRLGQWELILSDAQLIREILFKEDNFLKRRAGDDYLNVLLLRKTLGYSNLLMADGSDWRRHRQVANPAFKASFSPVTFGECTKDLISLIESSQGKPLQILDLFQRLTLDALGKGLFSYEFGAVAEKGNPVLELYDDVTKAMFNPIYLIFPFLEDWIPSRKVYHQKSQEFRCFLKNIILERVTNVNEENKDLLSLMIKAMTIDKNVEFTEEDVINDLVVFFFAGHDTTASTLSIILFYLAKHQDIQERARNEVNTIIDEVRTPTAEDLKRLQYIDCIIYESMRIVTLVVQLRRYCCESQTLSDGTLIPEDTFVSLDMWRLHHDLETYPNPYLFNPDRFLQPQSLHLNQWIAFGKGARMCIGKNFAMMEMRVAVSLLLQSFNFQPGPIGQTINSPKIDSFGLLSPYGLDLIFNPIEID</sequence>
<proteinExistence type="predicted"/>
<keyword evidence="2" id="KW-1185">Reference proteome</keyword>
<dbReference type="Proteomes" id="UP001165960">
    <property type="component" value="Unassembled WGS sequence"/>
</dbReference>
<protein>
    <submittedName>
        <fullName evidence="1">Uncharacterized protein</fullName>
    </submittedName>
</protein>
<evidence type="ECO:0000313" key="1">
    <source>
        <dbReference type="EMBL" id="KAJ9056363.1"/>
    </source>
</evidence>
<accession>A0ACC2S271</accession>
<dbReference type="EMBL" id="QTSX02005953">
    <property type="protein sequence ID" value="KAJ9056363.1"/>
    <property type="molecule type" value="Genomic_DNA"/>
</dbReference>